<dbReference type="Proteomes" id="UP000784294">
    <property type="component" value="Unassembled WGS sequence"/>
</dbReference>
<reference evidence="2" key="1">
    <citation type="submission" date="2018-11" db="EMBL/GenBank/DDBJ databases">
        <authorList>
            <consortium name="Pathogen Informatics"/>
        </authorList>
    </citation>
    <scope>NUCLEOTIDE SEQUENCE</scope>
</reference>
<feature type="region of interest" description="Disordered" evidence="1">
    <location>
        <begin position="1"/>
        <end position="44"/>
    </location>
</feature>
<protein>
    <submittedName>
        <fullName evidence="2">Uncharacterized protein</fullName>
    </submittedName>
</protein>
<sequence length="193" mass="20762">MATARVSDLSLSSGGTVVSSSTNKDDLATETLKRHPVPLGQLNPSSGASIMALSATSGFIAHHSTQIQLPPPAHHHNQQQLENPDQHDALRIHHQQQPQLRQQRNLLSRHHPHHLLQLPLSQSQSPHALNNQNPHLTSHNPHVHPASHHHTSAVHVNPTHLASPPMPSPINPSSLIHTLPSAPIATAAGITSP</sequence>
<comment type="caution">
    <text evidence="2">The sequence shown here is derived from an EMBL/GenBank/DDBJ whole genome shotgun (WGS) entry which is preliminary data.</text>
</comment>
<feature type="compositionally biased region" description="Basic and acidic residues" evidence="1">
    <location>
        <begin position="23"/>
        <end position="33"/>
    </location>
</feature>
<dbReference type="AlphaFoldDB" id="A0A448WT50"/>
<dbReference type="EMBL" id="CAAALY010042427">
    <property type="protein sequence ID" value="VEL19626.1"/>
    <property type="molecule type" value="Genomic_DNA"/>
</dbReference>
<gene>
    <name evidence="2" type="ORF">PXEA_LOCUS13066</name>
</gene>
<feature type="region of interest" description="Disordered" evidence="1">
    <location>
        <begin position="121"/>
        <end position="152"/>
    </location>
</feature>
<proteinExistence type="predicted"/>
<organism evidence="2 3">
    <name type="scientific">Protopolystoma xenopodis</name>
    <dbReference type="NCBI Taxonomy" id="117903"/>
    <lineage>
        <taxon>Eukaryota</taxon>
        <taxon>Metazoa</taxon>
        <taxon>Spiralia</taxon>
        <taxon>Lophotrochozoa</taxon>
        <taxon>Platyhelminthes</taxon>
        <taxon>Monogenea</taxon>
        <taxon>Polyopisthocotylea</taxon>
        <taxon>Polystomatidea</taxon>
        <taxon>Polystomatidae</taxon>
        <taxon>Protopolystoma</taxon>
    </lineage>
</organism>
<keyword evidence="3" id="KW-1185">Reference proteome</keyword>
<name>A0A448WT50_9PLAT</name>
<feature type="compositionally biased region" description="Polar residues" evidence="1">
    <location>
        <begin position="128"/>
        <end position="137"/>
    </location>
</feature>
<accession>A0A448WT50</accession>
<evidence type="ECO:0000256" key="1">
    <source>
        <dbReference type="SAM" id="MobiDB-lite"/>
    </source>
</evidence>
<feature type="non-terminal residue" evidence="2">
    <location>
        <position position="1"/>
    </location>
</feature>
<evidence type="ECO:0000313" key="3">
    <source>
        <dbReference type="Proteomes" id="UP000784294"/>
    </source>
</evidence>
<evidence type="ECO:0000313" key="2">
    <source>
        <dbReference type="EMBL" id="VEL19626.1"/>
    </source>
</evidence>
<feature type="compositionally biased region" description="Low complexity" evidence="1">
    <location>
        <begin position="9"/>
        <end position="22"/>
    </location>
</feature>
<feature type="compositionally biased region" description="Basic residues" evidence="1">
    <location>
        <begin position="141"/>
        <end position="152"/>
    </location>
</feature>